<gene>
    <name evidence="1" type="ORF">PVAND_011964</name>
</gene>
<proteinExistence type="predicted"/>
<organism evidence="1 2">
    <name type="scientific">Polypedilum vanderplanki</name>
    <name type="common">Sleeping chironomid midge</name>
    <dbReference type="NCBI Taxonomy" id="319348"/>
    <lineage>
        <taxon>Eukaryota</taxon>
        <taxon>Metazoa</taxon>
        <taxon>Ecdysozoa</taxon>
        <taxon>Arthropoda</taxon>
        <taxon>Hexapoda</taxon>
        <taxon>Insecta</taxon>
        <taxon>Pterygota</taxon>
        <taxon>Neoptera</taxon>
        <taxon>Endopterygota</taxon>
        <taxon>Diptera</taxon>
        <taxon>Nematocera</taxon>
        <taxon>Chironomoidea</taxon>
        <taxon>Chironomidae</taxon>
        <taxon>Chironominae</taxon>
        <taxon>Polypedilum</taxon>
        <taxon>Polypedilum</taxon>
    </lineage>
</organism>
<protein>
    <submittedName>
        <fullName evidence="1">Uncharacterized protein</fullName>
    </submittedName>
</protein>
<dbReference type="Proteomes" id="UP001107558">
    <property type="component" value="Chromosome 1"/>
</dbReference>
<evidence type="ECO:0000313" key="1">
    <source>
        <dbReference type="EMBL" id="KAG5682622.1"/>
    </source>
</evidence>
<dbReference type="AlphaFoldDB" id="A0A9J6CLZ0"/>
<keyword evidence="2" id="KW-1185">Reference proteome</keyword>
<evidence type="ECO:0000313" key="2">
    <source>
        <dbReference type="Proteomes" id="UP001107558"/>
    </source>
</evidence>
<accession>A0A9J6CLZ0</accession>
<dbReference type="EMBL" id="JADBJN010000001">
    <property type="protein sequence ID" value="KAG5682622.1"/>
    <property type="molecule type" value="Genomic_DNA"/>
</dbReference>
<sequence length="155" mass="18537">MKIQLFFIILTVCGSNKFTQQELLSFIQASNSEYLKTNSYAKFEYNFNRPKIVKVKNGIFTMKNIDDIRKAKFGVILQIEYQNNDNSDDETDIEDYELERKKMIDFLEVAQKPRNIFSEEYVESEFYDKEKCQLENNVNENYENDDNESYQFESD</sequence>
<name>A0A9J6CLZ0_POLVA</name>
<comment type="caution">
    <text evidence="1">The sequence shown here is derived from an EMBL/GenBank/DDBJ whole genome shotgun (WGS) entry which is preliminary data.</text>
</comment>
<reference evidence="1" key="1">
    <citation type="submission" date="2021-03" db="EMBL/GenBank/DDBJ databases">
        <title>Chromosome level genome of the anhydrobiotic midge Polypedilum vanderplanki.</title>
        <authorList>
            <person name="Yoshida Y."/>
            <person name="Kikawada T."/>
            <person name="Gusev O."/>
        </authorList>
    </citation>
    <scope>NUCLEOTIDE SEQUENCE</scope>
    <source>
        <strain evidence="1">NIAS01</strain>
        <tissue evidence="1">Whole body or cell culture</tissue>
    </source>
</reference>